<accession>A0A840UI35</accession>
<dbReference type="PANTHER" id="PTHR43339">
    <property type="entry name" value="RUBRERYTHRIN-RELATED"/>
    <property type="match status" value="1"/>
</dbReference>
<dbReference type="InterPro" id="IPR052773">
    <property type="entry name" value="Anaerobic_Peroxidase-Rel"/>
</dbReference>
<dbReference type="GO" id="GO:0016491">
    <property type="term" value="F:oxidoreductase activity"/>
    <property type="evidence" value="ECO:0007669"/>
    <property type="project" value="InterPro"/>
</dbReference>
<evidence type="ECO:0000313" key="3">
    <source>
        <dbReference type="Proteomes" id="UP000559117"/>
    </source>
</evidence>
<feature type="domain" description="Ferritin-like diiron" evidence="1">
    <location>
        <begin position="6"/>
        <end position="135"/>
    </location>
</feature>
<dbReference type="PROSITE" id="PS50905">
    <property type="entry name" value="FERRITIN_LIKE"/>
    <property type="match status" value="1"/>
</dbReference>
<evidence type="ECO:0000313" key="2">
    <source>
        <dbReference type="EMBL" id="MBB5337401.1"/>
    </source>
</evidence>
<comment type="caution">
    <text evidence="2">The sequence shown here is derived from an EMBL/GenBank/DDBJ whole genome shotgun (WGS) entry which is preliminary data.</text>
</comment>
<dbReference type="Gene3D" id="1.20.1260.10">
    <property type="match status" value="1"/>
</dbReference>
<dbReference type="InterPro" id="IPR003251">
    <property type="entry name" value="Rr_diiron-bd_dom"/>
</dbReference>
<dbReference type="Pfam" id="PF02915">
    <property type="entry name" value="Rubrerythrin"/>
    <property type="match status" value="1"/>
</dbReference>
<sequence>MNLLGVLKGTELEKHVEQSLEAEIRAVGMYHALAYLAKRKGYTEVATTLENIASDEARHAGLYSILNGHVQDDIFTTLTHVAKLESGAVAKIQEFAQAVRGLGLDQAAQEINATGKDEERHGLLLQALVEQYGNA</sequence>
<dbReference type="PANTHER" id="PTHR43339:SF1">
    <property type="entry name" value="RUBRERYTHRIN"/>
    <property type="match status" value="1"/>
</dbReference>
<dbReference type="AlphaFoldDB" id="A0A840UI35"/>
<proteinExistence type="predicted"/>
<dbReference type="RefSeq" id="WP_183863184.1">
    <property type="nucleotide sequence ID" value="NZ_JACHFH010000047.1"/>
</dbReference>
<gene>
    <name evidence="2" type="ORF">HNR32_002563</name>
</gene>
<name>A0A840UI35_9FIRM</name>
<evidence type="ECO:0000259" key="1">
    <source>
        <dbReference type="PROSITE" id="PS50905"/>
    </source>
</evidence>
<keyword evidence="3" id="KW-1185">Reference proteome</keyword>
<dbReference type="SUPFAM" id="SSF47240">
    <property type="entry name" value="Ferritin-like"/>
    <property type="match status" value="1"/>
</dbReference>
<dbReference type="EMBL" id="JACHFH010000047">
    <property type="protein sequence ID" value="MBB5337401.1"/>
    <property type="molecule type" value="Genomic_DNA"/>
</dbReference>
<protein>
    <submittedName>
        <fullName evidence="2">Rubrerythrin</fullName>
    </submittedName>
</protein>
<dbReference type="InterPro" id="IPR012347">
    <property type="entry name" value="Ferritin-like"/>
</dbReference>
<dbReference type="GO" id="GO:0046872">
    <property type="term" value="F:metal ion binding"/>
    <property type="evidence" value="ECO:0007669"/>
    <property type="project" value="InterPro"/>
</dbReference>
<reference evidence="2 3" key="1">
    <citation type="submission" date="2020-08" db="EMBL/GenBank/DDBJ databases">
        <title>Genomic Encyclopedia of Type Strains, Phase IV (KMG-IV): sequencing the most valuable type-strain genomes for metagenomic binning, comparative biology and taxonomic classification.</title>
        <authorList>
            <person name="Goeker M."/>
        </authorList>
    </citation>
    <scope>NUCLEOTIDE SEQUENCE [LARGE SCALE GENOMIC DNA]</scope>
    <source>
        <strain evidence="2 3">DSM 24661</strain>
    </source>
</reference>
<organism evidence="2 3">
    <name type="scientific">Pectinatus brassicae</name>
    <dbReference type="NCBI Taxonomy" id="862415"/>
    <lineage>
        <taxon>Bacteria</taxon>
        <taxon>Bacillati</taxon>
        <taxon>Bacillota</taxon>
        <taxon>Negativicutes</taxon>
        <taxon>Selenomonadales</taxon>
        <taxon>Selenomonadaceae</taxon>
        <taxon>Pectinatus</taxon>
    </lineage>
</organism>
<dbReference type="InterPro" id="IPR009040">
    <property type="entry name" value="Ferritin-like_diiron"/>
</dbReference>
<dbReference type="InterPro" id="IPR009078">
    <property type="entry name" value="Ferritin-like_SF"/>
</dbReference>
<dbReference type="Proteomes" id="UP000559117">
    <property type="component" value="Unassembled WGS sequence"/>
</dbReference>